<evidence type="ECO:0000313" key="2">
    <source>
        <dbReference type="Proteomes" id="UP000691718"/>
    </source>
</evidence>
<organism evidence="1 2">
    <name type="scientific">Parnassius apollo</name>
    <name type="common">Apollo butterfly</name>
    <name type="synonym">Papilio apollo</name>
    <dbReference type="NCBI Taxonomy" id="110799"/>
    <lineage>
        <taxon>Eukaryota</taxon>
        <taxon>Metazoa</taxon>
        <taxon>Ecdysozoa</taxon>
        <taxon>Arthropoda</taxon>
        <taxon>Hexapoda</taxon>
        <taxon>Insecta</taxon>
        <taxon>Pterygota</taxon>
        <taxon>Neoptera</taxon>
        <taxon>Endopterygota</taxon>
        <taxon>Lepidoptera</taxon>
        <taxon>Glossata</taxon>
        <taxon>Ditrysia</taxon>
        <taxon>Papilionoidea</taxon>
        <taxon>Papilionidae</taxon>
        <taxon>Parnassiinae</taxon>
        <taxon>Parnassini</taxon>
        <taxon>Parnassius</taxon>
        <taxon>Parnassius</taxon>
    </lineage>
</organism>
<gene>
    <name evidence="1" type="ORF">PAPOLLO_LOCUS19891</name>
</gene>
<comment type="caution">
    <text evidence="1">The sequence shown here is derived from an EMBL/GenBank/DDBJ whole genome shotgun (WGS) entry which is preliminary data.</text>
</comment>
<dbReference type="Proteomes" id="UP000691718">
    <property type="component" value="Unassembled WGS sequence"/>
</dbReference>
<dbReference type="EMBL" id="CAJQZP010001228">
    <property type="protein sequence ID" value="CAG5032392.1"/>
    <property type="molecule type" value="Genomic_DNA"/>
</dbReference>
<name>A0A8S3XM74_PARAO</name>
<dbReference type="AlphaFoldDB" id="A0A8S3XM74"/>
<proteinExistence type="predicted"/>
<evidence type="ECO:0000313" key="1">
    <source>
        <dbReference type="EMBL" id="CAG5032392.1"/>
    </source>
</evidence>
<accession>A0A8S3XM74</accession>
<keyword evidence="2" id="KW-1185">Reference proteome</keyword>
<reference evidence="1" key="1">
    <citation type="submission" date="2021-04" db="EMBL/GenBank/DDBJ databases">
        <authorList>
            <person name="Tunstrom K."/>
        </authorList>
    </citation>
    <scope>NUCLEOTIDE SEQUENCE</scope>
</reference>
<sequence>MTGDAALRVVEQPAHVNITADLLVVDSDDDGIVAQEQKHMRSILEEAIRETPSTPLEDRPRLPRIRQVESGCREGSKSNVGDLYESQPGLLRDEINSFWRPTGSFPHYVRQALHGWTCYCTKLRHPSLEKKN</sequence>
<protein>
    <submittedName>
        <fullName evidence="1">(apollo) hypothetical protein</fullName>
    </submittedName>
</protein>